<protein>
    <submittedName>
        <fullName evidence="1">Uncharacterized protein</fullName>
    </submittedName>
</protein>
<accession>A0AAE3XAN0</accession>
<evidence type="ECO:0000313" key="1">
    <source>
        <dbReference type="EMBL" id="MDR6218250.1"/>
    </source>
</evidence>
<sequence>MTQPESTQPASVPAQPHLTFPVTVTLDHTLTVTATGTPRAPILDPDVPLRVALLALTPGASLSVDTDPFDRPDASPGGLCAAWTPADERLTRDAAGTALLALCPRHADLTAQLAEEAATRERLGALLGTLTPRELLLLAYAHRTGRTDLLGTDLLGTGA</sequence>
<evidence type="ECO:0000313" key="2">
    <source>
        <dbReference type="Proteomes" id="UP001185331"/>
    </source>
</evidence>
<dbReference type="RefSeq" id="WP_309854555.1">
    <property type="nucleotide sequence ID" value="NZ_JAVDQJ010000005.1"/>
</dbReference>
<dbReference type="Proteomes" id="UP001185331">
    <property type="component" value="Unassembled WGS sequence"/>
</dbReference>
<dbReference type="EMBL" id="JAVDQK010000004">
    <property type="protein sequence ID" value="MDR6218250.1"/>
    <property type="molecule type" value="Genomic_DNA"/>
</dbReference>
<gene>
    <name evidence="1" type="ORF">J2Y00_001813</name>
</gene>
<dbReference type="AlphaFoldDB" id="A0AAE3XAN0"/>
<reference evidence="1" key="1">
    <citation type="submission" date="2023-07" db="EMBL/GenBank/DDBJ databases">
        <title>Sorghum-associated microbial communities from plants grown in Nebraska, USA.</title>
        <authorList>
            <person name="Schachtman D."/>
        </authorList>
    </citation>
    <scope>NUCLEOTIDE SEQUENCE</scope>
    <source>
        <strain evidence="1">BE330</strain>
    </source>
</reference>
<name>A0AAE3XAN0_9DEIO</name>
<comment type="caution">
    <text evidence="1">The sequence shown here is derived from an EMBL/GenBank/DDBJ whole genome shotgun (WGS) entry which is preliminary data.</text>
</comment>
<proteinExistence type="predicted"/>
<organism evidence="1 2">
    <name type="scientific">Deinococcus soli</name>
    <name type="common">ex Cha et al. 2016</name>
    <dbReference type="NCBI Taxonomy" id="1309411"/>
    <lineage>
        <taxon>Bacteria</taxon>
        <taxon>Thermotogati</taxon>
        <taxon>Deinococcota</taxon>
        <taxon>Deinococci</taxon>
        <taxon>Deinococcales</taxon>
        <taxon>Deinococcaceae</taxon>
        <taxon>Deinococcus</taxon>
    </lineage>
</organism>